<feature type="chain" id="PRO_5003556161" evidence="1">
    <location>
        <begin position="24"/>
        <end position="194"/>
    </location>
</feature>
<feature type="signal peptide" evidence="1">
    <location>
        <begin position="1"/>
        <end position="23"/>
    </location>
</feature>
<dbReference type="HOGENOM" id="CLU_1402327_0_0_1"/>
<gene>
    <name evidence="2" type="ORF">CH063_06495</name>
</gene>
<organism evidence="2 3">
    <name type="scientific">Colletotrichum higginsianum (strain IMI 349063)</name>
    <name type="common">Crucifer anthracnose fungus</name>
    <dbReference type="NCBI Taxonomy" id="759273"/>
    <lineage>
        <taxon>Eukaryota</taxon>
        <taxon>Fungi</taxon>
        <taxon>Dikarya</taxon>
        <taxon>Ascomycota</taxon>
        <taxon>Pezizomycotina</taxon>
        <taxon>Sordariomycetes</taxon>
        <taxon>Hypocreomycetidae</taxon>
        <taxon>Glomerellales</taxon>
        <taxon>Glomerellaceae</taxon>
        <taxon>Colletotrichum</taxon>
        <taxon>Colletotrichum destructivum species complex</taxon>
    </lineage>
</organism>
<evidence type="ECO:0000256" key="1">
    <source>
        <dbReference type="SAM" id="SignalP"/>
    </source>
</evidence>
<keyword evidence="1" id="KW-0732">Signal</keyword>
<name>H1V2R5_COLHI</name>
<reference evidence="3" key="1">
    <citation type="journal article" date="2012" name="Nat. Genet.">
        <title>Lifestyle transitions in plant pathogenic Colletotrichum fungi deciphered by genome and transcriptome analyses.</title>
        <authorList>
            <person name="O'Connell R.J."/>
            <person name="Thon M.R."/>
            <person name="Hacquard S."/>
            <person name="Amyotte S.G."/>
            <person name="Kleemann J."/>
            <person name="Torres M.F."/>
            <person name="Damm U."/>
            <person name="Buiate E.A."/>
            <person name="Epstein L."/>
            <person name="Alkan N."/>
            <person name="Altmueller J."/>
            <person name="Alvarado-Balderrama L."/>
            <person name="Bauser C.A."/>
            <person name="Becker C."/>
            <person name="Birren B.W."/>
            <person name="Chen Z."/>
            <person name="Choi J."/>
            <person name="Crouch J.A."/>
            <person name="Duvick J.P."/>
            <person name="Farman M.A."/>
            <person name="Gan P."/>
            <person name="Heiman D."/>
            <person name="Henrissat B."/>
            <person name="Howard R.J."/>
            <person name="Kabbage M."/>
            <person name="Koch C."/>
            <person name="Kracher B."/>
            <person name="Kubo Y."/>
            <person name="Law A.D."/>
            <person name="Lebrun M.-H."/>
            <person name="Lee Y.-H."/>
            <person name="Miyara I."/>
            <person name="Moore N."/>
            <person name="Neumann U."/>
            <person name="Nordstroem K."/>
            <person name="Panaccione D.G."/>
            <person name="Panstruga R."/>
            <person name="Place M."/>
            <person name="Proctor R.H."/>
            <person name="Prusky D."/>
            <person name="Rech G."/>
            <person name="Reinhardt R."/>
            <person name="Rollins J.A."/>
            <person name="Rounsley S."/>
            <person name="Schardl C.L."/>
            <person name="Schwartz D.C."/>
            <person name="Shenoy N."/>
            <person name="Shirasu K."/>
            <person name="Sikhakolli U.R."/>
            <person name="Stueber K."/>
            <person name="Sukno S.A."/>
            <person name="Sweigard J.A."/>
            <person name="Takano Y."/>
            <person name="Takahara H."/>
            <person name="Trail F."/>
            <person name="van der Does H.C."/>
            <person name="Voll L.M."/>
            <person name="Will I."/>
            <person name="Young S."/>
            <person name="Zeng Q."/>
            <person name="Zhang J."/>
            <person name="Zhou S."/>
            <person name="Dickman M.B."/>
            <person name="Schulze-Lefert P."/>
            <person name="Ver Loren van Themaat E."/>
            <person name="Ma L.-J."/>
            <person name="Vaillancourt L.J."/>
        </authorList>
    </citation>
    <scope>NUCLEOTIDE SEQUENCE [LARGE SCALE GENOMIC DNA]</scope>
    <source>
        <strain evidence="3">IMI 349063</strain>
    </source>
</reference>
<evidence type="ECO:0000313" key="2">
    <source>
        <dbReference type="EMBL" id="CCF34517.1"/>
    </source>
</evidence>
<protein>
    <submittedName>
        <fullName evidence="2">Uncharacterized protein</fullName>
    </submittedName>
</protein>
<dbReference type="EMBL" id="CACQ02001172">
    <property type="protein sequence ID" value="CCF34517.1"/>
    <property type="molecule type" value="Genomic_DNA"/>
</dbReference>
<dbReference type="AlphaFoldDB" id="H1V2R5"/>
<dbReference type="Proteomes" id="UP000007174">
    <property type="component" value="Unassembled WGS sequence"/>
</dbReference>
<proteinExistence type="predicted"/>
<evidence type="ECO:0000313" key="3">
    <source>
        <dbReference type="Proteomes" id="UP000007174"/>
    </source>
</evidence>
<accession>H1V2R5</accession>
<sequence length="194" mass="21186">MPNSTCRLHQLSWDLLFALVSLASSSALSAMNQTGSLSVCMPSLLASNSYQRVQHGGTRTLCPYTFLLLRTDRRPVRDGADVSATAKHPVGGFCCRRLAVVCHLAPALSPPRVGVHCQSSWPPQAKDTCWLPRCTWFENGQKYDDVGSVALDLSSIDFLAKSMTTQLYSSDSHIINSLVPPVSNLALQVRVPDR</sequence>